<sequence>MSAESRVASRYAKAFVSVALQGQDQDKLYEDANLVLNTINGSRELANALNSPIIKAGKKAAILKEIFSANVSELTQKLFSLVVDKNRTSALKEIMQSILAEFDVVKNIQRATVVTSSPLAAASKALLLDKVIKSTGKKVELEEKIDSSLIGGYVLTVGNMQLDCSVKTQLNQLKVAFSN</sequence>
<comment type="similarity">
    <text evidence="7">Belongs to the ATPase delta chain family.</text>
</comment>
<dbReference type="NCBIfam" id="TIGR01145">
    <property type="entry name" value="ATP_synt_delta"/>
    <property type="match status" value="1"/>
</dbReference>
<dbReference type="InterPro" id="IPR000711">
    <property type="entry name" value="ATPase_OSCP/dsu"/>
</dbReference>
<evidence type="ECO:0000256" key="3">
    <source>
        <dbReference type="ARBA" id="ARBA00022781"/>
    </source>
</evidence>
<dbReference type="Gene3D" id="1.10.520.20">
    <property type="entry name" value="N-terminal domain of the delta subunit of the F1F0-ATP synthase"/>
    <property type="match status" value="1"/>
</dbReference>
<keyword evidence="9" id="KW-1185">Reference proteome</keyword>
<evidence type="ECO:0000313" key="8">
    <source>
        <dbReference type="EMBL" id="AZQ60715.1"/>
    </source>
</evidence>
<dbReference type="GO" id="GO:0005886">
    <property type="term" value="C:plasma membrane"/>
    <property type="evidence" value="ECO:0007669"/>
    <property type="project" value="UniProtKB-SubCell"/>
</dbReference>
<evidence type="ECO:0000313" key="9">
    <source>
        <dbReference type="Proteomes" id="UP000267268"/>
    </source>
</evidence>
<dbReference type="GO" id="GO:0016787">
    <property type="term" value="F:hydrolase activity"/>
    <property type="evidence" value="ECO:0007669"/>
    <property type="project" value="UniProtKB-KW"/>
</dbReference>
<keyword evidence="3 7" id="KW-0375">Hydrogen ion transport</keyword>
<keyword evidence="2 7" id="KW-0813">Transport</keyword>
<accession>A0A3S9NXX6</accession>
<comment type="function">
    <text evidence="7">F(1)F(0) ATP synthase produces ATP from ADP in the presence of a proton or sodium gradient. F-type ATPases consist of two structural domains, F(1) containing the extramembraneous catalytic core and F(0) containing the membrane proton channel, linked together by a central stalk and a peripheral stalk. During catalysis, ATP synthesis in the catalytic domain of F(1) is coupled via a rotary mechanism of the central stalk subunits to proton translocation.</text>
</comment>
<proteinExistence type="inferred from homology"/>
<keyword evidence="5 7" id="KW-0472">Membrane</keyword>
<evidence type="ECO:0000256" key="6">
    <source>
        <dbReference type="ARBA" id="ARBA00023310"/>
    </source>
</evidence>
<keyword evidence="7" id="KW-1003">Cell membrane</keyword>
<dbReference type="PRINTS" id="PR00125">
    <property type="entry name" value="ATPASEDELTA"/>
</dbReference>
<keyword evidence="4 7" id="KW-0406">Ion transport</keyword>
<dbReference type="OrthoDB" id="9802471at2"/>
<dbReference type="PANTHER" id="PTHR11910">
    <property type="entry name" value="ATP SYNTHASE DELTA CHAIN"/>
    <property type="match status" value="1"/>
</dbReference>
<dbReference type="InterPro" id="IPR026015">
    <property type="entry name" value="ATP_synth_OSCP/delta_N_sf"/>
</dbReference>
<evidence type="ECO:0000256" key="4">
    <source>
        <dbReference type="ARBA" id="ARBA00023065"/>
    </source>
</evidence>
<gene>
    <name evidence="7 8" type="primary">atpH</name>
    <name evidence="8" type="ORF">EI427_00375</name>
</gene>
<evidence type="ECO:0000256" key="2">
    <source>
        <dbReference type="ARBA" id="ARBA00022448"/>
    </source>
</evidence>
<evidence type="ECO:0000256" key="5">
    <source>
        <dbReference type="ARBA" id="ARBA00023136"/>
    </source>
</evidence>
<comment type="subcellular location">
    <subcellularLocation>
        <location evidence="7">Cell membrane</location>
        <topology evidence="7">Peripheral membrane protein</topology>
    </subcellularLocation>
    <subcellularLocation>
        <location evidence="1">Membrane</location>
    </subcellularLocation>
</comment>
<dbReference type="GO" id="GO:0045259">
    <property type="term" value="C:proton-transporting ATP synthase complex"/>
    <property type="evidence" value="ECO:0007669"/>
    <property type="project" value="UniProtKB-KW"/>
</dbReference>
<dbReference type="Pfam" id="PF00213">
    <property type="entry name" value="OSCP"/>
    <property type="match status" value="1"/>
</dbReference>
<keyword evidence="8" id="KW-0378">Hydrolase</keyword>
<dbReference type="Proteomes" id="UP000267268">
    <property type="component" value="Chromosome 1"/>
</dbReference>
<protein>
    <recommendedName>
        <fullName evidence="7">ATP synthase subunit delta</fullName>
    </recommendedName>
    <alternativeName>
        <fullName evidence="7">ATP synthase F(1) sector subunit delta</fullName>
    </alternativeName>
    <alternativeName>
        <fullName evidence="7">F-type ATPase subunit delta</fullName>
        <shortName evidence="7">F-ATPase subunit delta</shortName>
    </alternativeName>
</protein>
<dbReference type="GO" id="GO:0046933">
    <property type="term" value="F:proton-transporting ATP synthase activity, rotational mechanism"/>
    <property type="evidence" value="ECO:0007669"/>
    <property type="project" value="UniProtKB-UniRule"/>
</dbReference>
<evidence type="ECO:0000256" key="1">
    <source>
        <dbReference type="ARBA" id="ARBA00004370"/>
    </source>
</evidence>
<dbReference type="KEGG" id="fll:EI427_00375"/>
<dbReference type="RefSeq" id="WP_126610658.1">
    <property type="nucleotide sequence ID" value="NZ_CP034562.1"/>
</dbReference>
<dbReference type="EMBL" id="CP034562">
    <property type="protein sequence ID" value="AZQ60715.1"/>
    <property type="molecule type" value="Genomic_DNA"/>
</dbReference>
<dbReference type="AlphaFoldDB" id="A0A3S9NXX6"/>
<comment type="function">
    <text evidence="7">This protein is part of the stalk that links CF(0) to CF(1). It either transmits conformational changes from CF(0) to CF(1) or is implicated in proton conduction.</text>
</comment>
<name>A0A3S9NXX6_9BACT</name>
<keyword evidence="7" id="KW-0139">CF(1)</keyword>
<organism evidence="8 9">
    <name type="scientific">Flammeovirga pectinis</name>
    <dbReference type="NCBI Taxonomy" id="2494373"/>
    <lineage>
        <taxon>Bacteria</taxon>
        <taxon>Pseudomonadati</taxon>
        <taxon>Bacteroidota</taxon>
        <taxon>Cytophagia</taxon>
        <taxon>Cytophagales</taxon>
        <taxon>Flammeovirgaceae</taxon>
        <taxon>Flammeovirga</taxon>
    </lineage>
</organism>
<dbReference type="SUPFAM" id="SSF47928">
    <property type="entry name" value="N-terminal domain of the delta subunit of the F1F0-ATP synthase"/>
    <property type="match status" value="1"/>
</dbReference>
<reference evidence="8 9" key="1">
    <citation type="submission" date="2018-12" db="EMBL/GenBank/DDBJ databases">
        <title>Flammeovirga pectinis sp. nov., isolated from the gut of the Korean scallop, Patinopecten yessoensis.</title>
        <authorList>
            <person name="Bae J.-W."/>
            <person name="Jeong Y.-S."/>
            <person name="Kang W."/>
        </authorList>
    </citation>
    <scope>NUCLEOTIDE SEQUENCE [LARGE SCALE GENOMIC DNA]</scope>
    <source>
        <strain evidence="8 9">L12M1</strain>
    </source>
</reference>
<keyword evidence="6 7" id="KW-0066">ATP synthesis</keyword>
<evidence type="ECO:0000256" key="7">
    <source>
        <dbReference type="HAMAP-Rule" id="MF_01416"/>
    </source>
</evidence>
<dbReference type="HAMAP" id="MF_01416">
    <property type="entry name" value="ATP_synth_delta_bact"/>
    <property type="match status" value="1"/>
</dbReference>